<evidence type="ECO:0000313" key="3">
    <source>
        <dbReference type="EMBL" id="STO32291.1"/>
    </source>
</evidence>
<dbReference type="AlphaFoldDB" id="A0A377H0H7"/>
<proteinExistence type="predicted"/>
<feature type="transmembrane region" description="Helical" evidence="2">
    <location>
        <begin position="407"/>
        <end position="428"/>
    </location>
</feature>
<evidence type="ECO:0008006" key="5">
    <source>
        <dbReference type="Google" id="ProtNLM"/>
    </source>
</evidence>
<feature type="coiled-coil region" evidence="1">
    <location>
        <begin position="323"/>
        <end position="386"/>
    </location>
</feature>
<sequence length="441" mass="51096">MNQLEERRYYEEEDEIDLYELLHTILKYKVRIAVITILVAIIATLGGYIYNKANTVTTAIIGFNYPELEKGKNPDGSIFSRSNIISLDVINETFGKYKEDIKVEDLDEFRNSILIEPIIPESTQTLIDNALKRGENYSFTASNYLVTLKEKNKEVLTKLVSDSVEKYIKKYKPTYYIQRVKSDIFDYDYGDSYLLLDERVKMMEMLTSQYTEKDYMSKRLGYSFGMLSERLKNFKNVELQDYYSYYMINGFSKIGSNKLVRIDSNIQKLKLENQALEGKVKVFKEMLENLKPAQKQLIVPTIQQEGINVNDQNDYYPGLVAEYVKLNNNIEDNKIKIKLLEESKMGIKTPTAEETAILDKKLKTSVEKLNKIIEDMNMLNEEYTNSTYSDMIKVISPVTTTTEGKPLLLFLGVGLVIGLMLGVFSAFMKEFVKQYKHKYSK</sequence>
<reference evidence="3 4" key="1">
    <citation type="submission" date="2018-06" db="EMBL/GenBank/DDBJ databases">
        <authorList>
            <consortium name="Pathogen Informatics"/>
            <person name="Doyle S."/>
        </authorList>
    </citation>
    <scope>NUCLEOTIDE SEQUENCE [LARGE SCALE GENOMIC DNA]</scope>
    <source>
        <strain evidence="3 4">NCTC10723</strain>
    </source>
</reference>
<keyword evidence="2" id="KW-1133">Transmembrane helix</keyword>
<keyword evidence="4" id="KW-1185">Reference proteome</keyword>
<dbReference type="Proteomes" id="UP000255328">
    <property type="component" value="Unassembled WGS sequence"/>
</dbReference>
<feature type="coiled-coil region" evidence="1">
    <location>
        <begin position="259"/>
        <end position="286"/>
    </location>
</feature>
<evidence type="ECO:0000313" key="4">
    <source>
        <dbReference type="Proteomes" id="UP000255328"/>
    </source>
</evidence>
<evidence type="ECO:0000256" key="1">
    <source>
        <dbReference type="SAM" id="Coils"/>
    </source>
</evidence>
<dbReference type="EMBL" id="UGGU01000003">
    <property type="protein sequence ID" value="STO32291.1"/>
    <property type="molecule type" value="Genomic_DNA"/>
</dbReference>
<accession>A0A377H0H7</accession>
<feature type="transmembrane region" description="Helical" evidence="2">
    <location>
        <begin position="32"/>
        <end position="50"/>
    </location>
</feature>
<keyword evidence="2" id="KW-0472">Membrane</keyword>
<keyword evidence="1" id="KW-0175">Coiled coil</keyword>
<keyword evidence="2" id="KW-0812">Transmembrane</keyword>
<organism evidence="3 4">
    <name type="scientific">Fusobacterium necrogenes</name>
    <dbReference type="NCBI Taxonomy" id="858"/>
    <lineage>
        <taxon>Bacteria</taxon>
        <taxon>Fusobacteriati</taxon>
        <taxon>Fusobacteriota</taxon>
        <taxon>Fusobacteriia</taxon>
        <taxon>Fusobacteriales</taxon>
        <taxon>Fusobacteriaceae</taxon>
        <taxon>Fusobacterium</taxon>
    </lineage>
</organism>
<gene>
    <name evidence="3" type="ORF">NCTC10723_01784</name>
</gene>
<dbReference type="RefSeq" id="WP_115271279.1">
    <property type="nucleotide sequence ID" value="NZ_UGGU01000003.1"/>
</dbReference>
<name>A0A377H0H7_9FUSO</name>
<protein>
    <recommendedName>
        <fullName evidence="5">Polysaccharide chain length determinant N-terminal domain-containing protein</fullName>
    </recommendedName>
</protein>
<dbReference type="OrthoDB" id="85478at2"/>
<evidence type="ECO:0000256" key="2">
    <source>
        <dbReference type="SAM" id="Phobius"/>
    </source>
</evidence>